<accession>A0AAV8W7B1</accession>
<dbReference type="PRINTS" id="PR00837">
    <property type="entry name" value="V5TPXLIKE"/>
</dbReference>
<dbReference type="Gene3D" id="3.40.33.10">
    <property type="entry name" value="CAP"/>
    <property type="match status" value="1"/>
</dbReference>
<proteinExistence type="predicted"/>
<sequence length="241" mass="26832">MCHTIRRRGSKSLIAIIGLTLIGYITACGRTILRAGLSESDKQLILDMHNAMRQSIALGQVGGQPPATNMMEMKWDDELANRAQTWALSCQSEDHDGQRDLSRFPVGQNIATTWTTRKPSSESDTQPDFSDAMRKWFNEFRQFSYGGIGPGGTGHYTQMIWAETNLVGCGYAFYYDPLKGFTKNYICNYGPGGNVLGESPYSKGHPNCLQSGLTDSRKYFGLCGKLSRSSNVINNELHKYM</sequence>
<dbReference type="CDD" id="cd05380">
    <property type="entry name" value="CAP_euk"/>
    <property type="match status" value="1"/>
</dbReference>
<organism evidence="5 6">
    <name type="scientific">Exocentrus adspersus</name>
    <dbReference type="NCBI Taxonomy" id="1586481"/>
    <lineage>
        <taxon>Eukaryota</taxon>
        <taxon>Metazoa</taxon>
        <taxon>Ecdysozoa</taxon>
        <taxon>Arthropoda</taxon>
        <taxon>Hexapoda</taxon>
        <taxon>Insecta</taxon>
        <taxon>Pterygota</taxon>
        <taxon>Neoptera</taxon>
        <taxon>Endopterygota</taxon>
        <taxon>Coleoptera</taxon>
        <taxon>Polyphaga</taxon>
        <taxon>Cucujiformia</taxon>
        <taxon>Chrysomeloidea</taxon>
        <taxon>Cerambycidae</taxon>
        <taxon>Lamiinae</taxon>
        <taxon>Acanthocinini</taxon>
        <taxon>Exocentrus</taxon>
    </lineage>
</organism>
<keyword evidence="3" id="KW-0812">Transmembrane</keyword>
<dbReference type="PANTHER" id="PTHR10334">
    <property type="entry name" value="CYSTEINE-RICH SECRETORY PROTEIN-RELATED"/>
    <property type="match status" value="1"/>
</dbReference>
<dbReference type="InterPro" id="IPR002413">
    <property type="entry name" value="V5_allergen-like"/>
</dbReference>
<gene>
    <name evidence="5" type="ORF">NQ315_008554</name>
</gene>
<evidence type="ECO:0000313" key="6">
    <source>
        <dbReference type="Proteomes" id="UP001159042"/>
    </source>
</evidence>
<dbReference type="InterPro" id="IPR001283">
    <property type="entry name" value="CRISP-related"/>
</dbReference>
<evidence type="ECO:0000259" key="4">
    <source>
        <dbReference type="SMART" id="SM00198"/>
    </source>
</evidence>
<evidence type="ECO:0000256" key="1">
    <source>
        <dbReference type="ARBA" id="ARBA00004613"/>
    </source>
</evidence>
<feature type="transmembrane region" description="Helical" evidence="3">
    <location>
        <begin position="12"/>
        <end position="33"/>
    </location>
</feature>
<dbReference type="Pfam" id="PF00188">
    <property type="entry name" value="CAP"/>
    <property type="match status" value="1"/>
</dbReference>
<keyword evidence="3" id="KW-1133">Transmembrane helix</keyword>
<name>A0AAV8W7B1_9CUCU</name>
<dbReference type="SUPFAM" id="SSF55797">
    <property type="entry name" value="PR-1-like"/>
    <property type="match status" value="1"/>
</dbReference>
<evidence type="ECO:0000256" key="2">
    <source>
        <dbReference type="ARBA" id="ARBA00022525"/>
    </source>
</evidence>
<dbReference type="EMBL" id="JANEYG010000008">
    <property type="protein sequence ID" value="KAJ8921920.1"/>
    <property type="molecule type" value="Genomic_DNA"/>
</dbReference>
<dbReference type="InterPro" id="IPR018244">
    <property type="entry name" value="Allrgn_V5/Tpx1_CS"/>
</dbReference>
<dbReference type="GO" id="GO:0005576">
    <property type="term" value="C:extracellular region"/>
    <property type="evidence" value="ECO:0007669"/>
    <property type="project" value="UniProtKB-SubCell"/>
</dbReference>
<dbReference type="SMART" id="SM00198">
    <property type="entry name" value="SCP"/>
    <property type="match status" value="1"/>
</dbReference>
<dbReference type="InterPro" id="IPR014044">
    <property type="entry name" value="CAP_dom"/>
</dbReference>
<keyword evidence="3" id="KW-0472">Membrane</keyword>
<comment type="caution">
    <text evidence="5">The sequence shown here is derived from an EMBL/GenBank/DDBJ whole genome shotgun (WGS) entry which is preliminary data.</text>
</comment>
<dbReference type="PROSITE" id="PS01009">
    <property type="entry name" value="CRISP_1"/>
    <property type="match status" value="1"/>
</dbReference>
<dbReference type="InterPro" id="IPR035940">
    <property type="entry name" value="CAP_sf"/>
</dbReference>
<dbReference type="AlphaFoldDB" id="A0AAV8W7B1"/>
<dbReference type="PRINTS" id="PR00838">
    <property type="entry name" value="V5ALLERGEN"/>
</dbReference>
<feature type="domain" description="SCP" evidence="4">
    <location>
        <begin position="40"/>
        <end position="197"/>
    </location>
</feature>
<evidence type="ECO:0000313" key="5">
    <source>
        <dbReference type="EMBL" id="KAJ8921920.1"/>
    </source>
</evidence>
<keyword evidence="6" id="KW-1185">Reference proteome</keyword>
<reference evidence="5 6" key="1">
    <citation type="journal article" date="2023" name="Insect Mol. Biol.">
        <title>Genome sequencing provides insights into the evolution of gene families encoding plant cell wall-degrading enzymes in longhorned beetles.</title>
        <authorList>
            <person name="Shin N.R."/>
            <person name="Okamura Y."/>
            <person name="Kirsch R."/>
            <person name="Pauchet Y."/>
        </authorList>
    </citation>
    <scope>NUCLEOTIDE SEQUENCE [LARGE SCALE GENOMIC DNA]</scope>
    <source>
        <strain evidence="5">EAD_L_NR</strain>
    </source>
</reference>
<comment type="subcellular location">
    <subcellularLocation>
        <location evidence="1">Secreted</location>
    </subcellularLocation>
</comment>
<evidence type="ECO:0000256" key="3">
    <source>
        <dbReference type="SAM" id="Phobius"/>
    </source>
</evidence>
<protein>
    <recommendedName>
        <fullName evidence="4">SCP domain-containing protein</fullName>
    </recommendedName>
</protein>
<dbReference type="Proteomes" id="UP001159042">
    <property type="component" value="Unassembled WGS sequence"/>
</dbReference>
<keyword evidence="2" id="KW-0964">Secreted</keyword>